<protein>
    <submittedName>
        <fullName evidence="2">Uncharacterized protein</fullName>
    </submittedName>
</protein>
<keyword evidence="3" id="KW-1185">Reference proteome</keyword>
<accession>A0A165F8H9</accession>
<dbReference type="InParanoid" id="A0A165F8H9"/>
<evidence type="ECO:0000313" key="2">
    <source>
        <dbReference type="EMBL" id="KZV88574.1"/>
    </source>
</evidence>
<dbReference type="EMBL" id="KV426097">
    <property type="protein sequence ID" value="KZV88574.1"/>
    <property type="molecule type" value="Genomic_DNA"/>
</dbReference>
<proteinExistence type="predicted"/>
<feature type="non-terminal residue" evidence="2">
    <location>
        <position position="1"/>
    </location>
</feature>
<name>A0A165F8H9_EXIGL</name>
<reference evidence="2 3" key="1">
    <citation type="journal article" date="2016" name="Mol. Biol. Evol.">
        <title>Comparative Genomics of Early-Diverging Mushroom-Forming Fungi Provides Insights into the Origins of Lignocellulose Decay Capabilities.</title>
        <authorList>
            <person name="Nagy L.G."/>
            <person name="Riley R."/>
            <person name="Tritt A."/>
            <person name="Adam C."/>
            <person name="Daum C."/>
            <person name="Floudas D."/>
            <person name="Sun H."/>
            <person name="Yadav J.S."/>
            <person name="Pangilinan J."/>
            <person name="Larsson K.H."/>
            <person name="Matsuura K."/>
            <person name="Barry K."/>
            <person name="Labutti K."/>
            <person name="Kuo R."/>
            <person name="Ohm R.A."/>
            <person name="Bhattacharya S.S."/>
            <person name="Shirouzu T."/>
            <person name="Yoshinaga Y."/>
            <person name="Martin F.M."/>
            <person name="Grigoriev I.V."/>
            <person name="Hibbett D.S."/>
        </authorList>
    </citation>
    <scope>NUCLEOTIDE SEQUENCE [LARGE SCALE GENOMIC DNA]</scope>
    <source>
        <strain evidence="2 3">HHB12029</strain>
    </source>
</reference>
<organism evidence="2 3">
    <name type="scientific">Exidia glandulosa HHB12029</name>
    <dbReference type="NCBI Taxonomy" id="1314781"/>
    <lineage>
        <taxon>Eukaryota</taxon>
        <taxon>Fungi</taxon>
        <taxon>Dikarya</taxon>
        <taxon>Basidiomycota</taxon>
        <taxon>Agaricomycotina</taxon>
        <taxon>Agaricomycetes</taxon>
        <taxon>Auriculariales</taxon>
        <taxon>Exidiaceae</taxon>
        <taxon>Exidia</taxon>
    </lineage>
</organism>
<feature type="compositionally biased region" description="Basic and acidic residues" evidence="1">
    <location>
        <begin position="149"/>
        <end position="162"/>
    </location>
</feature>
<feature type="region of interest" description="Disordered" evidence="1">
    <location>
        <begin position="137"/>
        <end position="173"/>
    </location>
</feature>
<evidence type="ECO:0000256" key="1">
    <source>
        <dbReference type="SAM" id="MobiDB-lite"/>
    </source>
</evidence>
<dbReference type="Proteomes" id="UP000077266">
    <property type="component" value="Unassembled WGS sequence"/>
</dbReference>
<sequence length="173" mass="19319">DHDSAEKPQFSSFTLALNKNKNRQPYDDIAIKVQLNTRLVYCDAQQEQEPVKLLYTTALATTAEQYVEPVKILRNSTESEARCVAQLNKNKNGASCTTTIREPKPNRSNGRVLLDNRVFRATTTDHDRSWGETFTVETETDAESTGAKDASHEHMDGTRDAAVEVTDESVTPT</sequence>
<evidence type="ECO:0000313" key="3">
    <source>
        <dbReference type="Proteomes" id="UP000077266"/>
    </source>
</evidence>
<gene>
    <name evidence="2" type="ORF">EXIGLDRAFT_772614</name>
</gene>
<dbReference type="AlphaFoldDB" id="A0A165F8H9"/>